<reference evidence="1 2" key="2">
    <citation type="journal article" date="2017" name="Sci. Rep.">
        <title>A mobile pathogenicity chromosome in Fusarium oxysporum for infection of multiple cucurbit species.</title>
        <authorList>
            <person name="van Dam P."/>
            <person name="Fokkens L."/>
            <person name="Ayukawa Y."/>
            <person name="van der Gragt M."/>
            <person name="Ter Horst A."/>
            <person name="Brankovics B."/>
            <person name="Houterman P.M."/>
            <person name="Arie T."/>
            <person name="Rep M."/>
        </authorList>
    </citation>
    <scope>NUCLEOTIDE SEQUENCE [LARGE SCALE GENOMIC DNA]</scope>
    <source>
        <strain evidence="1 2">Forc016</strain>
    </source>
</reference>
<reference evidence="1 2" key="1">
    <citation type="journal article" date="2016" name="Environ. Microbiol.">
        <title>Effector profiles distinguish formae speciales of Fusarium oxysporum.</title>
        <authorList>
            <person name="van Dam P."/>
            <person name="Fokkens L."/>
            <person name="Schmidt S.M."/>
            <person name="Linmans J.H."/>
            <person name="Kistler H.C."/>
            <person name="Ma L.J."/>
            <person name="Rep M."/>
        </authorList>
    </citation>
    <scope>NUCLEOTIDE SEQUENCE [LARGE SCALE GENOMIC DNA]</scope>
    <source>
        <strain evidence="1 2">Forc016</strain>
    </source>
</reference>
<evidence type="ECO:0000313" key="2">
    <source>
        <dbReference type="Proteomes" id="UP000219602"/>
    </source>
</evidence>
<sequence>MIFRHERVIAIFGNDDSTSFGGSTRPFPFPQLGYSITKVDGFHLCRHPTCGHCASSPEFVPIHHDCYSIFIRDSRIDEADAVRWLWLRSAWRKPWRGAQPLFLAVRRPDSSTVQRMADIVGLPELSRLPNELFEIIRGFSPHSIFWKSLLAIQLASYATRMLTESLSTVLLSEVLSWERHGVLKCTSSLSRSPIIRLTIDFEGINKVERLPVAPAYSGKYSNYNRTIIEHESLLNRVQAQVKGGLLRLKMPQPRQSLPIWNTPSPPKLQSCNAYISRFPAWQHFHAIDTDRIDGITFFFSGGQLFGTHIHTSKESSAITTFERFSKRRQRSLVWIYFPIAESDQLIVLGIRQGPHSELNILVRTRQVGDVIIGKRIAGQVTDRCLCRSAPVTIVYGEPEGGLPVQLFGAYSRTSPQLALPSPFPLKNTSPDPLGKDSYFSWASLDNIASTLTFHDGDGFCRGIMFQYQDGGCRAVGQCRLHVDSAVKEIYPAAILFSIKSIASRWDRKIYTVQVEFRHCLQPQIKDGWECMQLKGSIKFWFTDKSSYLVIE</sequence>
<dbReference type="STRING" id="327505.A0A2H3GG76"/>
<protein>
    <submittedName>
        <fullName evidence="1">Uncharacterized protein</fullName>
    </submittedName>
</protein>
<dbReference type="EMBL" id="MABQ02000009">
    <property type="protein sequence ID" value="PCD25774.1"/>
    <property type="molecule type" value="Genomic_DNA"/>
</dbReference>
<comment type="caution">
    <text evidence="1">The sequence shown here is derived from an EMBL/GenBank/DDBJ whole genome shotgun (WGS) entry which is preliminary data.</text>
</comment>
<organism evidence="1 2">
    <name type="scientific">Fusarium oxysporum f. sp. radicis-cucumerinum</name>
    <dbReference type="NCBI Taxonomy" id="327505"/>
    <lineage>
        <taxon>Eukaryota</taxon>
        <taxon>Fungi</taxon>
        <taxon>Dikarya</taxon>
        <taxon>Ascomycota</taxon>
        <taxon>Pezizomycotina</taxon>
        <taxon>Sordariomycetes</taxon>
        <taxon>Hypocreomycetidae</taxon>
        <taxon>Hypocreales</taxon>
        <taxon>Nectriaceae</taxon>
        <taxon>Fusarium</taxon>
        <taxon>Fusarium oxysporum species complex</taxon>
    </lineage>
</organism>
<accession>A0A2H3GG76</accession>
<proteinExistence type="predicted"/>
<name>A0A2H3GG76_FUSOX</name>
<evidence type="ECO:0000313" key="1">
    <source>
        <dbReference type="EMBL" id="PCD25774.1"/>
    </source>
</evidence>
<gene>
    <name evidence="1" type="ORF">AU210_012210</name>
</gene>
<dbReference type="AlphaFoldDB" id="A0A2H3GG76"/>
<dbReference type="Proteomes" id="UP000219602">
    <property type="component" value="Chromosome 11"/>
</dbReference>